<evidence type="ECO:0000256" key="4">
    <source>
        <dbReference type="ARBA" id="ARBA00022801"/>
    </source>
</evidence>
<protein>
    <recommendedName>
        <fullName evidence="2">inorganic diphosphatase</fullName>
        <ecNumber evidence="2">3.6.1.1</ecNumber>
    </recommendedName>
    <alternativeName>
        <fullName evidence="6">Pyrophosphate phospho-hydrolase</fullName>
    </alternativeName>
</protein>
<dbReference type="SUPFAM" id="SSF64182">
    <property type="entry name" value="DHH phosphoesterases"/>
    <property type="match status" value="1"/>
</dbReference>
<reference evidence="10 11" key="1">
    <citation type="submission" date="2019-03" db="EMBL/GenBank/DDBJ databases">
        <title>Genomic Encyclopedia of Type Strains, Phase IV (KMG-IV): sequencing the most valuable type-strain genomes for metagenomic binning, comparative biology and taxonomic classification.</title>
        <authorList>
            <person name="Goeker M."/>
        </authorList>
    </citation>
    <scope>NUCLEOTIDE SEQUENCE [LARGE SCALE GENOMIC DNA]</scope>
    <source>
        <strain evidence="10 11">DSM 24176</strain>
    </source>
</reference>
<feature type="domain" description="CBS" evidence="9">
    <location>
        <begin position="74"/>
        <end position="132"/>
    </location>
</feature>
<dbReference type="Pfam" id="PF01368">
    <property type="entry name" value="DHH"/>
    <property type="match status" value="1"/>
</dbReference>
<sequence>MKDKIYIFGHQNPDTDSICSAIAYANLKKALGYKKATAYRLGAISNETQYALDYFNVQIPRQIEKLELKVKDLYLRNVICVKPQDSIVEAVDVIVNKNKYSTPVVDEQERIIGVVTLIDLYNSLIGKVSNDHLKNSKTPFKNIVKALEGNVIHGTYPYEFVEGEVSTLSEVISGKTLLKGDILIAKNLKDNNEIVFNSGASCIIISKENEDKSVDEIPEDYEGIVIEVNTSIFNIIKIIEKTVPIEKMINKRTFEYFELNDSLEEIKEQILASQHRSFPVVDEDGKVVGLLARSDLLKVNRKKVILVDHNEKDQSIEGIEDAEILEIIDHHKIGNVQTMAPLFFRAEPVGCTATIIYDLYKEEKIPIPKEMAGIMLSAILSDTLLFNSPTCTHKDKETAKELARIAGVNMNAYGMDMIIAGTAIEHDETPEALITRDMKRFAFGKHKIMVSQINTGDFKALSNMLPVLKQKIEEICQNEELDLAVLMVTSIIIGGTEIIIAGKNKVIAQKAFELNLDEDTIFLSGVFSRKKQVIPKLMNAAQT</sequence>
<comment type="cofactor">
    <cofactor evidence="1">
        <name>Mn(2+)</name>
        <dbReference type="ChEBI" id="CHEBI:29035"/>
    </cofactor>
</comment>
<dbReference type="GO" id="GO:0004427">
    <property type="term" value="F:inorganic diphosphate phosphatase activity"/>
    <property type="evidence" value="ECO:0007669"/>
    <property type="project" value="UniProtKB-EC"/>
</dbReference>
<dbReference type="GO" id="GO:0046872">
    <property type="term" value="F:metal ion binding"/>
    <property type="evidence" value="ECO:0007669"/>
    <property type="project" value="UniProtKB-KW"/>
</dbReference>
<dbReference type="EC" id="3.6.1.1" evidence="2"/>
<gene>
    <name evidence="10" type="ORF">EDC19_2090</name>
</gene>
<dbReference type="Pfam" id="PF00571">
    <property type="entry name" value="CBS"/>
    <property type="match status" value="2"/>
</dbReference>
<dbReference type="OrthoDB" id="9766150at2"/>
<dbReference type="InterPro" id="IPR038763">
    <property type="entry name" value="DHH_sf"/>
</dbReference>
<comment type="catalytic activity">
    <reaction evidence="7">
        <text>diphosphate + H2O = 2 phosphate + H(+)</text>
        <dbReference type="Rhea" id="RHEA:24576"/>
        <dbReference type="ChEBI" id="CHEBI:15377"/>
        <dbReference type="ChEBI" id="CHEBI:15378"/>
        <dbReference type="ChEBI" id="CHEBI:33019"/>
        <dbReference type="ChEBI" id="CHEBI:43474"/>
        <dbReference type="EC" id="3.6.1.1"/>
    </reaction>
</comment>
<evidence type="ECO:0000256" key="8">
    <source>
        <dbReference type="PROSITE-ProRule" id="PRU00703"/>
    </source>
</evidence>
<comment type="caution">
    <text evidence="10">The sequence shown here is derived from an EMBL/GenBank/DDBJ whole genome shotgun (WGS) entry which is preliminary data.</text>
</comment>
<dbReference type="Proteomes" id="UP000294545">
    <property type="component" value="Unassembled WGS sequence"/>
</dbReference>
<dbReference type="SMART" id="SM01131">
    <property type="entry name" value="DHHA2"/>
    <property type="match status" value="1"/>
</dbReference>
<dbReference type="InterPro" id="IPR038222">
    <property type="entry name" value="DHHA2_dom_sf"/>
</dbReference>
<evidence type="ECO:0000256" key="2">
    <source>
        <dbReference type="ARBA" id="ARBA00012146"/>
    </source>
</evidence>
<dbReference type="GO" id="GO:0005737">
    <property type="term" value="C:cytoplasm"/>
    <property type="evidence" value="ECO:0007669"/>
    <property type="project" value="InterPro"/>
</dbReference>
<dbReference type="PROSITE" id="PS51371">
    <property type="entry name" value="CBS"/>
    <property type="match status" value="2"/>
</dbReference>
<evidence type="ECO:0000313" key="10">
    <source>
        <dbReference type="EMBL" id="TCK92360.1"/>
    </source>
</evidence>
<evidence type="ECO:0000256" key="6">
    <source>
        <dbReference type="ARBA" id="ARBA00032535"/>
    </source>
</evidence>
<dbReference type="InterPro" id="IPR046342">
    <property type="entry name" value="CBS_dom_sf"/>
</dbReference>
<dbReference type="NCBIfam" id="NF011443">
    <property type="entry name" value="PRK14869.1-5"/>
    <property type="match status" value="1"/>
</dbReference>
<dbReference type="SUPFAM" id="SSF54631">
    <property type="entry name" value="CBS-domain pair"/>
    <property type="match status" value="1"/>
</dbReference>
<evidence type="ECO:0000259" key="9">
    <source>
        <dbReference type="PROSITE" id="PS51371"/>
    </source>
</evidence>
<organism evidence="10 11">
    <name type="scientific">Natranaerovirga hydrolytica</name>
    <dbReference type="NCBI Taxonomy" id="680378"/>
    <lineage>
        <taxon>Bacteria</taxon>
        <taxon>Bacillati</taxon>
        <taxon>Bacillota</taxon>
        <taxon>Clostridia</taxon>
        <taxon>Lachnospirales</taxon>
        <taxon>Natranaerovirgaceae</taxon>
        <taxon>Natranaerovirga</taxon>
    </lineage>
</organism>
<dbReference type="Gene3D" id="3.10.310.20">
    <property type="entry name" value="DHHA2 domain"/>
    <property type="match status" value="1"/>
</dbReference>
<keyword evidence="11" id="KW-1185">Reference proteome</keyword>
<keyword evidence="3" id="KW-0479">Metal-binding</keyword>
<evidence type="ECO:0000313" key="11">
    <source>
        <dbReference type="Proteomes" id="UP000294545"/>
    </source>
</evidence>
<accession>A0A4R1MK20</accession>
<dbReference type="RefSeq" id="WP_132282800.1">
    <property type="nucleotide sequence ID" value="NZ_SMGQ01000014.1"/>
</dbReference>
<dbReference type="FunFam" id="3.90.1640.10:FF:000001">
    <property type="entry name" value="Probable manganese-dependent inorganic pyrophosphatase"/>
    <property type="match status" value="1"/>
</dbReference>
<dbReference type="SMART" id="SM00116">
    <property type="entry name" value="CBS"/>
    <property type="match status" value="2"/>
</dbReference>
<dbReference type="EMBL" id="SMGQ01000014">
    <property type="protein sequence ID" value="TCK92360.1"/>
    <property type="molecule type" value="Genomic_DNA"/>
</dbReference>
<dbReference type="NCBIfam" id="NF011442">
    <property type="entry name" value="PRK14869.1-4"/>
    <property type="match status" value="1"/>
</dbReference>
<dbReference type="InterPro" id="IPR004097">
    <property type="entry name" value="DHHA2"/>
</dbReference>
<evidence type="ECO:0000256" key="3">
    <source>
        <dbReference type="ARBA" id="ARBA00022723"/>
    </source>
</evidence>
<evidence type="ECO:0000256" key="7">
    <source>
        <dbReference type="ARBA" id="ARBA00047820"/>
    </source>
</evidence>
<evidence type="ECO:0000256" key="5">
    <source>
        <dbReference type="ARBA" id="ARBA00023211"/>
    </source>
</evidence>
<dbReference type="Gene3D" id="3.90.1640.10">
    <property type="entry name" value="inorganic pyrophosphatase (n-terminal core)"/>
    <property type="match status" value="2"/>
</dbReference>
<dbReference type="Pfam" id="PF02833">
    <property type="entry name" value="DHHA2"/>
    <property type="match status" value="1"/>
</dbReference>
<dbReference type="PANTHER" id="PTHR12112:SF22">
    <property type="entry name" value="MANGANESE-DEPENDENT INORGANIC PYROPHOSPHATASE-RELATED"/>
    <property type="match status" value="1"/>
</dbReference>
<dbReference type="AlphaFoldDB" id="A0A4R1MK20"/>
<feature type="domain" description="CBS" evidence="9">
    <location>
        <begin position="248"/>
        <end position="307"/>
    </location>
</feature>
<keyword evidence="5" id="KW-0464">Manganese</keyword>
<dbReference type="InterPro" id="IPR001667">
    <property type="entry name" value="DDH_dom"/>
</dbReference>
<dbReference type="InterPro" id="IPR000644">
    <property type="entry name" value="CBS_dom"/>
</dbReference>
<evidence type="ECO:0000256" key="1">
    <source>
        <dbReference type="ARBA" id="ARBA00001936"/>
    </source>
</evidence>
<name>A0A4R1MK20_9FIRM</name>
<proteinExistence type="predicted"/>
<dbReference type="PANTHER" id="PTHR12112">
    <property type="entry name" value="BNIP - RELATED"/>
    <property type="match status" value="1"/>
</dbReference>
<keyword evidence="8" id="KW-0129">CBS domain</keyword>
<keyword evidence="4" id="KW-0378">Hydrolase</keyword>
<dbReference type="NCBIfam" id="NF003877">
    <property type="entry name" value="PRK05427.1"/>
    <property type="match status" value="1"/>
</dbReference>